<comment type="caution">
    <text evidence="4">The sequence shown here is derived from an EMBL/GenBank/DDBJ whole genome shotgun (WGS) entry which is preliminary data.</text>
</comment>
<reference evidence="4" key="2">
    <citation type="journal article" date="2023" name="Int. J. Mol. Sci.">
        <title>De Novo Assembly and Annotation of 11 Diverse Shrub Willow (Salix) Genomes Reveals Novel Gene Organization in Sex-Linked Regions.</title>
        <authorList>
            <person name="Hyden B."/>
            <person name="Feng K."/>
            <person name="Yates T.B."/>
            <person name="Jawdy S."/>
            <person name="Cereghino C."/>
            <person name="Smart L.B."/>
            <person name="Muchero W."/>
        </authorList>
    </citation>
    <scope>NUCLEOTIDE SEQUENCE [LARGE SCALE GENOMIC DNA]</scope>
    <source>
        <tissue evidence="4">Shoot tip</tissue>
    </source>
</reference>
<keyword evidence="5" id="KW-1185">Reference proteome</keyword>
<proteinExistence type="predicted"/>
<dbReference type="EMBL" id="JAPFFL010000002">
    <property type="protein sequence ID" value="KAJ6741798.1"/>
    <property type="molecule type" value="Genomic_DNA"/>
</dbReference>
<keyword evidence="2" id="KW-1133">Transmembrane helix</keyword>
<evidence type="ECO:0000259" key="3">
    <source>
        <dbReference type="Pfam" id="PF25002"/>
    </source>
</evidence>
<reference evidence="4" key="1">
    <citation type="submission" date="2022-11" db="EMBL/GenBank/DDBJ databases">
        <authorList>
            <person name="Hyden B.L."/>
            <person name="Feng K."/>
            <person name="Yates T."/>
            <person name="Jawdy S."/>
            <person name="Smart L.B."/>
            <person name="Muchero W."/>
        </authorList>
    </citation>
    <scope>NUCLEOTIDE SEQUENCE</scope>
    <source>
        <tissue evidence="4">Shoot tip</tissue>
    </source>
</reference>
<evidence type="ECO:0000256" key="2">
    <source>
        <dbReference type="SAM" id="Phobius"/>
    </source>
</evidence>
<protein>
    <recommendedName>
        <fullName evidence="3">DUF7780 domain-containing protein</fullName>
    </recommendedName>
</protein>
<evidence type="ECO:0000313" key="5">
    <source>
        <dbReference type="Proteomes" id="UP001151529"/>
    </source>
</evidence>
<evidence type="ECO:0000256" key="1">
    <source>
        <dbReference type="SAM" id="MobiDB-lite"/>
    </source>
</evidence>
<feature type="compositionally biased region" description="Low complexity" evidence="1">
    <location>
        <begin position="62"/>
        <end position="85"/>
    </location>
</feature>
<evidence type="ECO:0000313" key="4">
    <source>
        <dbReference type="EMBL" id="KAJ6741798.1"/>
    </source>
</evidence>
<feature type="transmembrane region" description="Helical" evidence="2">
    <location>
        <begin position="109"/>
        <end position="129"/>
    </location>
</feature>
<sequence length="547" mass="60831">MWQNCSLIEATRGEGRDQIRGRKMGIMAKSRSGKNSSENWGMGFLLVFFPEDTSSSPPPPATSTIPFSSSSTSPTPTPPQATSSPNCNPSKLIRRTNSNNPIITKTQSTISICALLLFLTLLLFTLSTFEPTTLNPSTSISINKTPRRFLSQKPQNKLKTTKASYFSMFSRTFWPKDNKRSEKFRSLFALQGMGKLYRRGTRAMGDLVVAHVMEETNDAEFRLFLRVLHRSGLTARADVVFLFPSSFLASRFESLIQEENDSFLKLVNYYKQLSGTSHDFVSASSFDVSQFLKSEKKQMGEPLWGKRARVNGDGNFSESGEGEGELGWFSYGSVVGFEASELDPENSLAGFLDYLPMSLRRWACYPMLLGRVRRNFKHVMLVDVKNLVLFSDPLGRVRNRSPESVYIRTKQESNSSKHSRKNSEKTQSHSQVNPAILMGGARGVRRLSTAMLTEIARVAMQHKKKSSATESGILSQLVGNVHILKNIDLITSAESIPGVSSLTGSNSSLCNNYSIIQRGGNSNHDINSIIMKQICSCEAESSAYRDC</sequence>
<feature type="region of interest" description="Disordered" evidence="1">
    <location>
        <begin position="401"/>
        <end position="435"/>
    </location>
</feature>
<keyword evidence="2" id="KW-0472">Membrane</keyword>
<keyword evidence="2" id="KW-0812">Transmembrane</keyword>
<accession>A0A9Q0V4W8</accession>
<dbReference type="PANTHER" id="PTHR34960:SF1">
    <property type="entry name" value="EMB|CAB68146.1-RELATED"/>
    <property type="match status" value="1"/>
</dbReference>
<dbReference type="InterPro" id="IPR056682">
    <property type="entry name" value="DUF7780"/>
</dbReference>
<dbReference type="OrthoDB" id="1921707at2759"/>
<name>A0A9Q0V4W8_SALVM</name>
<feature type="region of interest" description="Disordered" evidence="1">
    <location>
        <begin position="55"/>
        <end position="99"/>
    </location>
</feature>
<gene>
    <name evidence="4" type="ORF">OIU85_015932</name>
</gene>
<dbReference type="Proteomes" id="UP001151529">
    <property type="component" value="Chromosome 6"/>
</dbReference>
<dbReference type="Pfam" id="PF25002">
    <property type="entry name" value="DUF7780"/>
    <property type="match status" value="1"/>
</dbReference>
<dbReference type="AlphaFoldDB" id="A0A9Q0V4W8"/>
<organism evidence="4 5">
    <name type="scientific">Salix viminalis</name>
    <name type="common">Common osier</name>
    <name type="synonym">Basket willow</name>
    <dbReference type="NCBI Taxonomy" id="40686"/>
    <lineage>
        <taxon>Eukaryota</taxon>
        <taxon>Viridiplantae</taxon>
        <taxon>Streptophyta</taxon>
        <taxon>Embryophyta</taxon>
        <taxon>Tracheophyta</taxon>
        <taxon>Spermatophyta</taxon>
        <taxon>Magnoliopsida</taxon>
        <taxon>eudicotyledons</taxon>
        <taxon>Gunneridae</taxon>
        <taxon>Pentapetalae</taxon>
        <taxon>rosids</taxon>
        <taxon>fabids</taxon>
        <taxon>Malpighiales</taxon>
        <taxon>Salicaceae</taxon>
        <taxon>Saliceae</taxon>
        <taxon>Salix</taxon>
    </lineage>
</organism>
<dbReference type="PANTHER" id="PTHR34960">
    <property type="entry name" value="EMB|CAB68146.1-RELATED"/>
    <property type="match status" value="1"/>
</dbReference>
<feature type="domain" description="DUF7780" evidence="3">
    <location>
        <begin position="188"/>
        <end position="495"/>
    </location>
</feature>